<keyword evidence="7" id="KW-0539">Nucleus</keyword>
<comment type="subcellular location">
    <subcellularLocation>
        <location evidence="2">Cell junction</location>
        <location evidence="2">Focal adhesion</location>
    </subcellularLocation>
    <subcellularLocation>
        <location evidence="3">Cytoplasm</location>
    </subcellularLocation>
    <subcellularLocation>
        <location evidence="1">Nucleus</location>
    </subcellularLocation>
</comment>
<proteinExistence type="inferred from homology"/>
<dbReference type="Pfam" id="PF00069">
    <property type="entry name" value="Pkinase"/>
    <property type="match status" value="1"/>
</dbReference>
<dbReference type="InterPro" id="IPR011009">
    <property type="entry name" value="Kinase-like_dom_sf"/>
</dbReference>
<evidence type="ECO:0000313" key="14">
    <source>
        <dbReference type="Proteomes" id="UP000567570"/>
    </source>
</evidence>
<feature type="region of interest" description="Disordered" evidence="11">
    <location>
        <begin position="507"/>
        <end position="681"/>
    </location>
</feature>
<dbReference type="GO" id="GO:0005925">
    <property type="term" value="C:focal adhesion"/>
    <property type="evidence" value="ECO:0007669"/>
    <property type="project" value="UniProtKB-SubCell"/>
</dbReference>
<keyword evidence="5" id="KW-0597">Phosphoprotein</keyword>
<dbReference type="GO" id="GO:0005634">
    <property type="term" value="C:nucleus"/>
    <property type="evidence" value="ECO:0007669"/>
    <property type="project" value="UniProtKB-SubCell"/>
</dbReference>
<feature type="compositionally biased region" description="Pro residues" evidence="11">
    <location>
        <begin position="790"/>
        <end position="805"/>
    </location>
</feature>
<feature type="compositionally biased region" description="Acidic residues" evidence="11">
    <location>
        <begin position="655"/>
        <end position="666"/>
    </location>
</feature>
<keyword evidence="6" id="KW-0965">Cell junction</keyword>
<feature type="compositionally biased region" description="Low complexity" evidence="11">
    <location>
        <begin position="845"/>
        <end position="857"/>
    </location>
</feature>
<dbReference type="PROSITE" id="PS00109">
    <property type="entry name" value="PROTEIN_KINASE_TYR"/>
    <property type="match status" value="1"/>
</dbReference>
<feature type="region of interest" description="Disordered" evidence="11">
    <location>
        <begin position="700"/>
        <end position="857"/>
    </location>
</feature>
<evidence type="ECO:0000256" key="10">
    <source>
        <dbReference type="ARBA" id="ARBA00079294"/>
    </source>
</evidence>
<feature type="compositionally biased region" description="Basic and acidic residues" evidence="11">
    <location>
        <begin position="439"/>
        <end position="452"/>
    </location>
</feature>
<feature type="compositionally biased region" description="Basic and acidic residues" evidence="11">
    <location>
        <begin position="583"/>
        <end position="593"/>
    </location>
</feature>
<evidence type="ECO:0000256" key="1">
    <source>
        <dbReference type="ARBA" id="ARBA00004123"/>
    </source>
</evidence>
<feature type="region of interest" description="Disordered" evidence="11">
    <location>
        <begin position="356"/>
        <end position="468"/>
    </location>
</feature>
<keyword evidence="13" id="KW-0418">Kinase</keyword>
<name>A0A7L1TGG8_ARAGA</name>
<dbReference type="GO" id="GO:0005737">
    <property type="term" value="C:cytoplasm"/>
    <property type="evidence" value="ECO:0007669"/>
    <property type="project" value="UniProtKB-SubCell"/>
</dbReference>
<dbReference type="InterPro" id="IPR051511">
    <property type="entry name" value="MitoQC_Scaffold_Kinases"/>
</dbReference>
<keyword evidence="4" id="KW-0963">Cytoplasm</keyword>
<dbReference type="GO" id="GO:0004672">
    <property type="term" value="F:protein kinase activity"/>
    <property type="evidence" value="ECO:0007669"/>
    <property type="project" value="InterPro"/>
</dbReference>
<feature type="non-terminal residue" evidence="13">
    <location>
        <position position="1"/>
    </location>
</feature>
<dbReference type="PROSITE" id="PS50011">
    <property type="entry name" value="PROTEIN_KINASE_DOM"/>
    <property type="match status" value="1"/>
</dbReference>
<dbReference type="FunFam" id="1.10.510.10:FF:000510">
    <property type="entry name" value="Inactive tyrosine-protein kinase PRAG1"/>
    <property type="match status" value="1"/>
</dbReference>
<evidence type="ECO:0000256" key="11">
    <source>
        <dbReference type="SAM" id="MobiDB-lite"/>
    </source>
</evidence>
<evidence type="ECO:0000256" key="4">
    <source>
        <dbReference type="ARBA" id="ARBA00022490"/>
    </source>
</evidence>
<evidence type="ECO:0000256" key="8">
    <source>
        <dbReference type="ARBA" id="ARBA00038349"/>
    </source>
</evidence>
<gene>
    <name evidence="13" type="primary">Prag1_1</name>
    <name evidence="13" type="ORF">ARAGUA_R00751</name>
</gene>
<organism evidence="13 14">
    <name type="scientific">Aramus guarauna</name>
    <name type="common">Limpkin</name>
    <name type="synonym">Scolopax guarauna</name>
    <dbReference type="NCBI Taxonomy" id="54356"/>
    <lineage>
        <taxon>Eukaryota</taxon>
        <taxon>Metazoa</taxon>
        <taxon>Chordata</taxon>
        <taxon>Craniata</taxon>
        <taxon>Vertebrata</taxon>
        <taxon>Euteleostomi</taxon>
        <taxon>Archelosauria</taxon>
        <taxon>Archosauria</taxon>
        <taxon>Dinosauria</taxon>
        <taxon>Saurischia</taxon>
        <taxon>Theropoda</taxon>
        <taxon>Coelurosauria</taxon>
        <taxon>Aves</taxon>
        <taxon>Neognathae</taxon>
        <taxon>Neoaves</taxon>
        <taxon>Gruiformes</taxon>
        <taxon>Aramidae</taxon>
        <taxon>Aramus</taxon>
    </lineage>
</organism>
<dbReference type="SUPFAM" id="SSF56112">
    <property type="entry name" value="Protein kinase-like (PK-like)"/>
    <property type="match status" value="1"/>
</dbReference>
<protein>
    <recommendedName>
        <fullName evidence="9">Inactive tyrosine-protein kinase PRAG1</fullName>
    </recommendedName>
    <alternativeName>
        <fullName evidence="10">PEAK1-related kinase-activating pseudokinase 1</fullName>
    </alternativeName>
</protein>
<feature type="compositionally biased region" description="Polar residues" evidence="11">
    <location>
        <begin position="765"/>
        <end position="780"/>
    </location>
</feature>
<dbReference type="PANTHER" id="PTHR22972">
    <property type="entry name" value="SERINE/THREONINE PROTEIN KINASE"/>
    <property type="match status" value="1"/>
</dbReference>
<dbReference type="PANTHER" id="PTHR22972:SF3">
    <property type="entry name" value="INACTIVE TYROSINE-PROTEIN KINASE PRAG1"/>
    <property type="match status" value="1"/>
</dbReference>
<feature type="region of interest" description="Disordered" evidence="11">
    <location>
        <begin position="206"/>
        <end position="239"/>
    </location>
</feature>
<keyword evidence="14" id="KW-1185">Reference proteome</keyword>
<comment type="similarity">
    <text evidence="8">Belongs to the protein kinase superfamily.</text>
</comment>
<evidence type="ECO:0000256" key="5">
    <source>
        <dbReference type="ARBA" id="ARBA00022553"/>
    </source>
</evidence>
<feature type="non-terminal residue" evidence="13">
    <location>
        <position position="1374"/>
    </location>
</feature>
<dbReference type="EMBL" id="VXBL01010162">
    <property type="protein sequence ID" value="NXO60573.1"/>
    <property type="molecule type" value="Genomic_DNA"/>
</dbReference>
<sequence length="1374" mass="149041">EQRRTVQKTQRVLSLSHEDLKMSACSDFVEHVWKPGSCKNCFNPKSSHRLQTPPDVGACGVLPNGVRTKPESPTLEDEVVNTFPFSKPTIAVKPTMINSDVSDTWADVNMNADLSQVSWGVVSGKQLLLKSGDAQRICLDNFGNGGVRKPFLHNSPSDCLSCCPPSYSMVGLRSLESRVERNVSIHSLVLVGEAGKQEDRAKDKFALPHQAPGPNPSTSGDRSTVNSSRNPSSQAREGAALPLDGDCGCLSSGLESEGGEYCSITECRRERPVSREPRCVEGKGARCEKESTAPCGWRQRDAPEIPRPSGRAVKFSEEERRSVNVAFCITKDQGDPLPYALCSERKKLALLAEPAALPESTGSSKAAAFASSQEDEDSPLPGEPSVTGGPRPEGSSTPQQAVVEPQRPRLASPARGDPIYAESTKRKKAQLKAVGGQAKAEKLARGTGKEQADGTWSDGGWALGGEKEYQDSTSQVAAKITIMTAHTEDDHKTIFLSSPDSAVGVQWPCISPTSHPDFGTSPASEPGEIFQASGSENSPRFHLAAPAKTSVTESPAIPPKMSKNSQPGSEGNRVPPVSSHVTRFGDDNSRDRAGVQLLSRSYTDTGAFGASPSPSLCTHVNGVSVEESSRGPSGSSYDRRQKYYTPTWTKQCRIEEEEEEQEEEQDLLTHPWAAGAENGRAGADLVEDGLVLESQTGISKSSSFSFDFPKDKSNGVEFAPPPPPPKKQSRHALKMNPNNAELERVSNSSAESLSPPFRSVHVSFTAGSTDSLDSDTQTGSDGRHSSEPNHSPPPAESQVFPPVPFLPASSEDGPSSAPGCPPPLPQKKTVSRTVSSPDGFFVGQASSGRAAGPASPRLNVSHSDSNFCFREEHPFGYPASLGGRLGTFSSYESLEKGSKGNGCWGSATGKSTGACAPSRNLQSLSSSQLSVSSQVSSGSSLQLHNLLSNIDSKEGVYAKLGALYAESLRRLVAKCEDCFMREQKNELHFSENNWSLFKLACNKPCCDSGDAIYYCATCSKDPSTTYAVKICKTQESKVAASYCSPAVPVHFNIQQDCGHFVASVPSSMLLASDVGKNTPGDGLHPSRTASEHDCVVVITREVPSQTTADFVRDSVMLHQAKPELYERRVCFLLLQLCNGLEHLKEHGIIHRDLCLENLLLVPCKPPMSCVKAKDDKHLPRLIISNFLKAKQKPGTGDSKLKKSQARLAPEIVSASQYKKFDEFQTGILIYELLHQPNPFEEKVHLREQEYSPEDLPALPSLSIYSRGLQQLAHLLLEADPIKRVRITEAKRMLQCLLWGPRKDLLEQPLSHEEVLRQVLQNWVDMKRALLMMKFAERAVDTERSVELEDWLCCQYLASAEPASLSHTLKLLQLL</sequence>
<dbReference type="InterPro" id="IPR000719">
    <property type="entry name" value="Prot_kinase_dom"/>
</dbReference>
<feature type="domain" description="Protein kinase" evidence="12">
    <location>
        <begin position="983"/>
        <end position="1297"/>
    </location>
</feature>
<keyword evidence="13" id="KW-0808">Transferase</keyword>
<evidence type="ECO:0000256" key="2">
    <source>
        <dbReference type="ARBA" id="ARBA00004246"/>
    </source>
</evidence>
<evidence type="ECO:0000256" key="3">
    <source>
        <dbReference type="ARBA" id="ARBA00004496"/>
    </source>
</evidence>
<evidence type="ECO:0000256" key="9">
    <source>
        <dbReference type="ARBA" id="ARBA00072730"/>
    </source>
</evidence>
<evidence type="ECO:0000256" key="7">
    <source>
        <dbReference type="ARBA" id="ARBA00023242"/>
    </source>
</evidence>
<dbReference type="Gene3D" id="1.10.510.10">
    <property type="entry name" value="Transferase(Phosphotransferase) domain 1"/>
    <property type="match status" value="1"/>
</dbReference>
<comment type="caution">
    <text evidence="13">The sequence shown here is derived from an EMBL/GenBank/DDBJ whole genome shotgun (WGS) entry which is preliminary data.</text>
</comment>
<dbReference type="GO" id="GO:0005524">
    <property type="term" value="F:ATP binding"/>
    <property type="evidence" value="ECO:0007669"/>
    <property type="project" value="InterPro"/>
</dbReference>
<accession>A0A7L1TGG8</accession>
<evidence type="ECO:0000259" key="12">
    <source>
        <dbReference type="PROSITE" id="PS50011"/>
    </source>
</evidence>
<reference evidence="13 14" key="1">
    <citation type="submission" date="2019-09" db="EMBL/GenBank/DDBJ databases">
        <title>Bird 10,000 Genomes (B10K) Project - Family phase.</title>
        <authorList>
            <person name="Zhang G."/>
        </authorList>
    </citation>
    <scope>NUCLEOTIDE SEQUENCE [LARGE SCALE GENOMIC DNA]</scope>
    <source>
        <strain evidence="13">B10K-DU-002-11</strain>
        <tissue evidence="13">Muscle</tissue>
    </source>
</reference>
<dbReference type="Proteomes" id="UP000567570">
    <property type="component" value="Unassembled WGS sequence"/>
</dbReference>
<dbReference type="InterPro" id="IPR008266">
    <property type="entry name" value="Tyr_kinase_AS"/>
</dbReference>
<feature type="compositionally biased region" description="Polar residues" evidence="11">
    <location>
        <begin position="216"/>
        <end position="235"/>
    </location>
</feature>
<evidence type="ECO:0000313" key="13">
    <source>
        <dbReference type="EMBL" id="NXO60573.1"/>
    </source>
</evidence>
<dbReference type="SMART" id="SM00220">
    <property type="entry name" value="S_TKc"/>
    <property type="match status" value="1"/>
</dbReference>
<evidence type="ECO:0000256" key="6">
    <source>
        <dbReference type="ARBA" id="ARBA00022949"/>
    </source>
</evidence>